<gene>
    <name evidence="2" type="ORF">MIND_00882600</name>
</gene>
<dbReference type="EMBL" id="JACAZF010000007">
    <property type="protein sequence ID" value="KAF7299334.1"/>
    <property type="molecule type" value="Genomic_DNA"/>
</dbReference>
<dbReference type="PROSITE" id="PS50097">
    <property type="entry name" value="BTB"/>
    <property type="match status" value="1"/>
</dbReference>
<dbReference type="InterPro" id="IPR011333">
    <property type="entry name" value="SKP1/BTB/POZ_sf"/>
</dbReference>
<evidence type="ECO:0000259" key="1">
    <source>
        <dbReference type="PROSITE" id="PS50097"/>
    </source>
</evidence>
<dbReference type="CDD" id="cd18186">
    <property type="entry name" value="BTB_POZ_ZBTB_KLHL-like"/>
    <property type="match status" value="1"/>
</dbReference>
<reference evidence="2" key="1">
    <citation type="submission" date="2020-05" db="EMBL/GenBank/DDBJ databases">
        <title>Mycena genomes resolve the evolution of fungal bioluminescence.</title>
        <authorList>
            <person name="Tsai I.J."/>
        </authorList>
    </citation>
    <scope>NUCLEOTIDE SEQUENCE</scope>
    <source>
        <strain evidence="2">171206Taipei</strain>
    </source>
</reference>
<dbReference type="Gene3D" id="3.30.710.10">
    <property type="entry name" value="Potassium Channel Kv1.1, Chain A"/>
    <property type="match status" value="1"/>
</dbReference>
<evidence type="ECO:0000313" key="3">
    <source>
        <dbReference type="Proteomes" id="UP000636479"/>
    </source>
</evidence>
<evidence type="ECO:0000313" key="2">
    <source>
        <dbReference type="EMBL" id="KAF7299334.1"/>
    </source>
</evidence>
<dbReference type="Proteomes" id="UP000636479">
    <property type="component" value="Unassembled WGS sequence"/>
</dbReference>
<dbReference type="InterPro" id="IPR000210">
    <property type="entry name" value="BTB/POZ_dom"/>
</dbReference>
<accession>A0A8H6W4W3</accession>
<dbReference type="SUPFAM" id="SSF54695">
    <property type="entry name" value="POZ domain"/>
    <property type="match status" value="1"/>
</dbReference>
<dbReference type="AlphaFoldDB" id="A0A8H6W4W3"/>
<dbReference type="RefSeq" id="XP_037218722.1">
    <property type="nucleotide sequence ID" value="XM_037365480.1"/>
</dbReference>
<feature type="domain" description="BTB" evidence="1">
    <location>
        <begin position="21"/>
        <end position="94"/>
    </location>
</feature>
<name>A0A8H6W4W3_9AGAR</name>
<protein>
    <submittedName>
        <fullName evidence="2">BTB domain-containing protein</fullName>
    </submittedName>
</protein>
<keyword evidence="3" id="KW-1185">Reference proteome</keyword>
<dbReference type="OrthoDB" id="2799068at2759"/>
<dbReference type="GeneID" id="59347996"/>
<proteinExistence type="predicted"/>
<comment type="caution">
    <text evidence="2">The sequence shown here is derived from an EMBL/GenBank/DDBJ whole genome shotgun (WGS) entry which is preliminary data.</text>
</comment>
<sequence length="257" mass="29658">MNKDDHTLIINRSKDYWFEDGNIILQVQQTQFCLSKSILALHSPVFRQMFSVPSRLPLDEPLSKECPIVVLRDESQDWEHLLGVIFPKDSSFARPPSRPTRSSIWRENSGYSILPSAFYHLIDYPEGIHDHNLVKLDNIQDRAACLRAYIEILRSFNNAPLKLEWLSANSGISWVGCTSKLRCSSERKELLMALLPNTDFVVAVLGGWNRTWDEKMCESCVGEAKEVFEAARNIFWEKLPSYFGLDDWEALQMMNLE</sequence>
<organism evidence="2 3">
    <name type="scientific">Mycena indigotica</name>
    <dbReference type="NCBI Taxonomy" id="2126181"/>
    <lineage>
        <taxon>Eukaryota</taxon>
        <taxon>Fungi</taxon>
        <taxon>Dikarya</taxon>
        <taxon>Basidiomycota</taxon>
        <taxon>Agaricomycotina</taxon>
        <taxon>Agaricomycetes</taxon>
        <taxon>Agaricomycetidae</taxon>
        <taxon>Agaricales</taxon>
        <taxon>Marasmiineae</taxon>
        <taxon>Mycenaceae</taxon>
        <taxon>Mycena</taxon>
    </lineage>
</organism>
<dbReference type="Pfam" id="PF00651">
    <property type="entry name" value="BTB"/>
    <property type="match status" value="1"/>
</dbReference>